<proteinExistence type="inferred from homology"/>
<evidence type="ECO:0000256" key="1">
    <source>
        <dbReference type="ARBA" id="ARBA00022679"/>
    </source>
</evidence>
<dbReference type="PANTHER" id="PTHR43792">
    <property type="entry name" value="GNAT FAMILY, PUTATIVE (AFU_ORTHOLOGUE AFUA_3G00765)-RELATED-RELATED"/>
    <property type="match status" value="1"/>
</dbReference>
<gene>
    <name evidence="5" type="ORF">PMES_02442</name>
</gene>
<dbReference type="InterPro" id="IPR000182">
    <property type="entry name" value="GNAT_dom"/>
</dbReference>
<evidence type="ECO:0000313" key="6">
    <source>
        <dbReference type="Proteomes" id="UP000698242"/>
    </source>
</evidence>
<dbReference type="SUPFAM" id="SSF55729">
    <property type="entry name" value="Acyl-CoA N-acyltransferases (Nat)"/>
    <property type="match status" value="2"/>
</dbReference>
<protein>
    <submittedName>
        <fullName evidence="5">Acetyltransferase</fullName>
    </submittedName>
</protein>
<dbReference type="AlphaFoldDB" id="A0A921TE90"/>
<feature type="domain" description="N-acetyltransferase" evidence="4">
    <location>
        <begin position="27"/>
        <end position="170"/>
    </location>
</feature>
<keyword evidence="1" id="KW-0808">Transferase</keyword>
<accession>A0A921TE90</accession>
<comment type="similarity">
    <text evidence="3">Belongs to the acetyltransferase family. RimJ subfamily.</text>
</comment>
<dbReference type="OrthoDB" id="9804153at2"/>
<name>A0A921TE90_9RHOB</name>
<feature type="domain" description="N-acetyltransferase" evidence="4">
    <location>
        <begin position="194"/>
        <end position="350"/>
    </location>
</feature>
<dbReference type="InterPro" id="IPR016181">
    <property type="entry name" value="Acyl_CoA_acyltransferase"/>
</dbReference>
<evidence type="ECO:0000256" key="2">
    <source>
        <dbReference type="ARBA" id="ARBA00023315"/>
    </source>
</evidence>
<dbReference type="EMBL" id="APKE01000028">
    <property type="protein sequence ID" value="KAF0675179.1"/>
    <property type="molecule type" value="Genomic_DNA"/>
</dbReference>
<organism evidence="5 6">
    <name type="scientific">Profundibacterium mesophilum KAUST100406-0324</name>
    <dbReference type="NCBI Taxonomy" id="1037889"/>
    <lineage>
        <taxon>Bacteria</taxon>
        <taxon>Pseudomonadati</taxon>
        <taxon>Pseudomonadota</taxon>
        <taxon>Alphaproteobacteria</taxon>
        <taxon>Rhodobacterales</taxon>
        <taxon>Roseobacteraceae</taxon>
        <taxon>Profundibacterium</taxon>
    </lineage>
</organism>
<evidence type="ECO:0000313" key="5">
    <source>
        <dbReference type="EMBL" id="KAF0675179.1"/>
    </source>
</evidence>
<dbReference type="RefSeq" id="WP_159965978.1">
    <property type="nucleotide sequence ID" value="NZ_APKE01000028.1"/>
</dbReference>
<dbReference type="InterPro" id="IPR051531">
    <property type="entry name" value="N-acetyltransferase"/>
</dbReference>
<dbReference type="Proteomes" id="UP000698242">
    <property type="component" value="Unassembled WGS sequence"/>
</dbReference>
<keyword evidence="6" id="KW-1185">Reference proteome</keyword>
<dbReference type="GO" id="GO:0016747">
    <property type="term" value="F:acyltransferase activity, transferring groups other than amino-acyl groups"/>
    <property type="evidence" value="ECO:0007669"/>
    <property type="project" value="InterPro"/>
</dbReference>
<sequence length="358" mass="38831">MDLFSQARLKLKLTRPGGAPVLTSARLRLRPVHEGDLPHILPGLGNYDVARWLGEVSYPYTEEAARQFIAQAASAPGRVWTIEHEGAAIGGIALQPELGYWIARHAWGQGFATEAVEAVIDAHFSRPAAGTLHAALYQSNARSAAVLRKAGFRADGGGLVAAAPLGQQVPAQRLTLERGTWRALRRYRLETPRLRLRELRPGDWRAVQRIGSDPRVAPMTMSTAMPWLRADVERWIALSRYRGRPGFRAAIVLPGGRLGGVAGLGGAPLSCAFFIDPALWGRGYATEALSAFLADCARRFGIDRVEADHYADNPASGAVLRKLGFRQIGTGTGHSPARLEPAPILLYRLSPMSQRGST</sequence>
<evidence type="ECO:0000256" key="3">
    <source>
        <dbReference type="ARBA" id="ARBA00038502"/>
    </source>
</evidence>
<dbReference type="Pfam" id="PF13302">
    <property type="entry name" value="Acetyltransf_3"/>
    <property type="match status" value="2"/>
</dbReference>
<dbReference type="PROSITE" id="PS51186">
    <property type="entry name" value="GNAT"/>
    <property type="match status" value="2"/>
</dbReference>
<dbReference type="Gene3D" id="3.40.630.30">
    <property type="match status" value="2"/>
</dbReference>
<keyword evidence="2" id="KW-0012">Acyltransferase</keyword>
<evidence type="ECO:0000259" key="4">
    <source>
        <dbReference type="PROSITE" id="PS51186"/>
    </source>
</evidence>
<reference evidence="5" key="1">
    <citation type="submission" date="2013-03" db="EMBL/GenBank/DDBJ databases">
        <title>Genome Sequence of the Profundibacterium mesophilum strain KAUST100406-0324T from Red Sea, a novel genus in the family Rhodobacteraceae.</title>
        <authorList>
            <person name="Essack M."/>
            <person name="Alam I."/>
            <person name="Lafi F."/>
            <person name="Alawi W."/>
            <person name="Kamanu F."/>
            <person name="Al-Suwailem A."/>
            <person name="Lee O.O."/>
            <person name="Xu Y."/>
            <person name="Bajic V."/>
            <person name="Qian P.-Y."/>
            <person name="Archer J."/>
        </authorList>
    </citation>
    <scope>NUCLEOTIDE SEQUENCE</scope>
    <source>
        <strain evidence="5">KAUST100406-0324</strain>
    </source>
</reference>
<dbReference type="PANTHER" id="PTHR43792:SF8">
    <property type="entry name" value="[RIBOSOMAL PROTEIN US5]-ALANINE N-ACETYLTRANSFERASE"/>
    <property type="match status" value="1"/>
</dbReference>
<comment type="caution">
    <text evidence="5">The sequence shown here is derived from an EMBL/GenBank/DDBJ whole genome shotgun (WGS) entry which is preliminary data.</text>
</comment>